<dbReference type="InterPro" id="IPR017853">
    <property type="entry name" value="GH"/>
</dbReference>
<evidence type="ECO:0000259" key="2">
    <source>
        <dbReference type="Pfam" id="PF01301"/>
    </source>
</evidence>
<dbReference type="InterPro" id="IPR031330">
    <property type="entry name" value="Gly_Hdrlase_35_cat"/>
</dbReference>
<feature type="domain" description="Glycoside hydrolase 35 catalytic" evidence="2">
    <location>
        <begin position="10"/>
        <end position="121"/>
    </location>
</feature>
<dbReference type="EMBL" id="PQAP01000118">
    <property type="protein sequence ID" value="PWB71294.1"/>
    <property type="molecule type" value="Genomic_DNA"/>
</dbReference>
<dbReference type="Gene3D" id="3.20.20.80">
    <property type="entry name" value="Glycosidases"/>
    <property type="match status" value="1"/>
</dbReference>
<dbReference type="InterPro" id="IPR001944">
    <property type="entry name" value="Glycoside_Hdrlase_35"/>
</dbReference>
<comment type="caution">
    <text evidence="3">The sequence shown here is derived from an EMBL/GenBank/DDBJ whole genome shotgun (WGS) entry which is preliminary data.</text>
</comment>
<dbReference type="Proteomes" id="UP000250918">
    <property type="component" value="Unassembled WGS sequence"/>
</dbReference>
<protein>
    <recommendedName>
        <fullName evidence="2">Glycoside hydrolase 35 catalytic domain-containing protein</fullName>
    </recommendedName>
</protein>
<proteinExistence type="inferred from homology"/>
<dbReference type="PANTHER" id="PTHR23421">
    <property type="entry name" value="BETA-GALACTOSIDASE RELATED"/>
    <property type="match status" value="1"/>
</dbReference>
<sequence length="440" mass="51067">MLGVIGNKFSIGKETYQPYSAEFHYFRVDKRYWSICFERIKRAGFRIISTAVPWNMHQDDAKYIDFQGTADPRRDLIVFLELAREFAFKVILRPGPWVAGQLPYGGLPRYLFNDIRLMARDAAGQEVKLPDQYGVPGGYLPSYLHQNFQFHLKNYFKAFIETTKNYVHPRGPIFMVELDYETSFGRLLDPNRADYNPDMLARYYGPWLEHQYGEIKKLNARYHEKNAGFADIQPPREFTNLKLEDYPKVLDWMKFREAVLHSYLQVMEDMFKAYTVEPLIFRSLYFAPGELLPAFNLVPEDRAPFLGANVFPEGNYFDLVNKARFLKSEYGFAFASSFTSGYAAAQPEREADIAPVTDNVRRFYYAAGLAAGFKGLNHYMFVDRDKWYGAPLHKDGTVSPGYELAKNFSLAISTLGYDEMEAKTEVGVLANRLYYWLRRT</sequence>
<dbReference type="SUPFAM" id="SSF51445">
    <property type="entry name" value="(Trans)glycosidases"/>
    <property type="match status" value="1"/>
</dbReference>
<accession>A0A855WZK4</accession>
<gene>
    <name evidence="3" type="ORF">C3F09_08015</name>
</gene>
<reference evidence="3 4" key="1">
    <citation type="journal article" date="2018" name="ISME J.">
        <title>A methanotrophic archaeon couples anaerobic oxidation of methane to Fe(III) reduction.</title>
        <authorList>
            <person name="Cai C."/>
            <person name="Leu A.O."/>
            <person name="Xie G.J."/>
            <person name="Guo J."/>
            <person name="Feng Y."/>
            <person name="Zhao J.X."/>
            <person name="Tyson G.W."/>
            <person name="Yuan Z."/>
            <person name="Hu S."/>
        </authorList>
    </citation>
    <scope>NUCLEOTIDE SEQUENCE [LARGE SCALE GENOMIC DNA]</scope>
    <source>
        <strain evidence="3">FeB_12</strain>
    </source>
</reference>
<evidence type="ECO:0000313" key="3">
    <source>
        <dbReference type="EMBL" id="PWB71294.1"/>
    </source>
</evidence>
<dbReference type="GO" id="GO:0004553">
    <property type="term" value="F:hydrolase activity, hydrolyzing O-glycosyl compounds"/>
    <property type="evidence" value="ECO:0007669"/>
    <property type="project" value="InterPro"/>
</dbReference>
<organism evidence="3 4">
    <name type="scientific">candidate division GN15 bacterium</name>
    <dbReference type="NCBI Taxonomy" id="2072418"/>
    <lineage>
        <taxon>Bacteria</taxon>
        <taxon>candidate division GN15</taxon>
    </lineage>
</organism>
<dbReference type="AlphaFoldDB" id="A0A855WZK4"/>
<evidence type="ECO:0000313" key="4">
    <source>
        <dbReference type="Proteomes" id="UP000250918"/>
    </source>
</evidence>
<feature type="non-terminal residue" evidence="3">
    <location>
        <position position="440"/>
    </location>
</feature>
<name>A0A855WZK4_9BACT</name>
<evidence type="ECO:0000256" key="1">
    <source>
        <dbReference type="ARBA" id="ARBA00009809"/>
    </source>
</evidence>
<dbReference type="Pfam" id="PF01301">
    <property type="entry name" value="Glyco_hydro_35"/>
    <property type="match status" value="1"/>
</dbReference>
<dbReference type="GO" id="GO:0005975">
    <property type="term" value="P:carbohydrate metabolic process"/>
    <property type="evidence" value="ECO:0007669"/>
    <property type="project" value="InterPro"/>
</dbReference>
<comment type="similarity">
    <text evidence="1">Belongs to the glycosyl hydrolase 35 family.</text>
</comment>